<keyword evidence="3" id="KW-1185">Reference proteome</keyword>
<protein>
    <submittedName>
        <fullName evidence="2">ChrR family anti-sigma-E factor</fullName>
    </submittedName>
</protein>
<dbReference type="Pfam" id="PF12973">
    <property type="entry name" value="Cupin_7"/>
    <property type="match status" value="1"/>
</dbReference>
<dbReference type="InterPro" id="IPR012807">
    <property type="entry name" value="Anti-sigma_ChrR"/>
</dbReference>
<dbReference type="InterPro" id="IPR025979">
    <property type="entry name" value="ChrR-like_cupin_dom"/>
</dbReference>
<evidence type="ECO:0000259" key="1">
    <source>
        <dbReference type="Pfam" id="PF12973"/>
    </source>
</evidence>
<feature type="domain" description="ChrR-like cupin" evidence="1">
    <location>
        <begin position="110"/>
        <end position="196"/>
    </location>
</feature>
<evidence type="ECO:0000313" key="3">
    <source>
        <dbReference type="Proteomes" id="UP001174932"/>
    </source>
</evidence>
<dbReference type="EMBL" id="JAUOZU010000007">
    <property type="protein sequence ID" value="MDO6964345.1"/>
    <property type="molecule type" value="Genomic_DNA"/>
</dbReference>
<dbReference type="NCBIfam" id="TIGR02451">
    <property type="entry name" value="anti_sig_ChrR"/>
    <property type="match status" value="1"/>
</dbReference>
<dbReference type="SUPFAM" id="SSF51182">
    <property type="entry name" value="RmlC-like cupins"/>
    <property type="match status" value="1"/>
</dbReference>
<proteinExistence type="predicted"/>
<evidence type="ECO:0000313" key="2">
    <source>
        <dbReference type="EMBL" id="MDO6964345.1"/>
    </source>
</evidence>
<name>A0ABT8YM87_9HYPH</name>
<reference evidence="2" key="2">
    <citation type="submission" date="2023-07" db="EMBL/GenBank/DDBJ databases">
        <authorList>
            <person name="Shen H."/>
        </authorList>
    </citation>
    <scope>NUCLEOTIDE SEQUENCE</scope>
    <source>
        <strain evidence="2">TNR-22</strain>
    </source>
</reference>
<dbReference type="InterPro" id="IPR011051">
    <property type="entry name" value="RmlC_Cupin_sf"/>
</dbReference>
<dbReference type="CDD" id="cd20301">
    <property type="entry name" value="cupin_ChrR"/>
    <property type="match status" value="1"/>
</dbReference>
<dbReference type="Proteomes" id="UP001174932">
    <property type="component" value="Unassembled WGS sequence"/>
</dbReference>
<reference evidence="2" key="1">
    <citation type="journal article" date="2015" name="Int. J. Syst. Evol. Microbiol.">
        <title>Rhizobium alvei sp. nov., isolated from a freshwater river.</title>
        <authorList>
            <person name="Sheu S.Y."/>
            <person name="Huang H.W."/>
            <person name="Young C.C."/>
            <person name="Chen W.M."/>
        </authorList>
    </citation>
    <scope>NUCLEOTIDE SEQUENCE</scope>
    <source>
        <strain evidence="2">TNR-22</strain>
    </source>
</reference>
<sequence length="219" mass="24410">MTMTQHIASDDVLLRHSSGRLSAAHALVLDCHLEMSAEARSRYSHMEALGGMLLEELPLAQVGDDLFEKTLARLNQPVVATPRRVPHYDHQRLAMGVDVPTPLRHRQIGNWRWMGPGMRFARIEMPEDPTINLVLLRIAAGQRMPEHGHSGKELTLILKGAFSDESGRYTVGDLAEEDGETEHRPIVDTDGECICLASIEGPMRPHGWAARLFQPFIGL</sequence>
<accession>A0ABT8YM87</accession>
<dbReference type="Gene3D" id="2.60.120.10">
    <property type="entry name" value="Jelly Rolls"/>
    <property type="match status" value="1"/>
</dbReference>
<dbReference type="Gene3D" id="1.10.10.1320">
    <property type="entry name" value="Anti-sigma factor, zinc-finger domain"/>
    <property type="match status" value="1"/>
</dbReference>
<organism evidence="2 3">
    <name type="scientific">Rhizobium alvei</name>
    <dbReference type="NCBI Taxonomy" id="1132659"/>
    <lineage>
        <taxon>Bacteria</taxon>
        <taxon>Pseudomonadati</taxon>
        <taxon>Pseudomonadota</taxon>
        <taxon>Alphaproteobacteria</taxon>
        <taxon>Hyphomicrobiales</taxon>
        <taxon>Rhizobiaceae</taxon>
        <taxon>Rhizobium/Agrobacterium group</taxon>
        <taxon>Rhizobium</taxon>
    </lineage>
</organism>
<dbReference type="InterPro" id="IPR041916">
    <property type="entry name" value="Anti_sigma_zinc_sf"/>
</dbReference>
<dbReference type="RefSeq" id="WP_304376265.1">
    <property type="nucleotide sequence ID" value="NZ_JAUOZU010000007.1"/>
</dbReference>
<gene>
    <name evidence="2" type="ORF">Q4481_10275</name>
</gene>
<dbReference type="InterPro" id="IPR014710">
    <property type="entry name" value="RmlC-like_jellyroll"/>
</dbReference>
<comment type="caution">
    <text evidence="2">The sequence shown here is derived from an EMBL/GenBank/DDBJ whole genome shotgun (WGS) entry which is preliminary data.</text>
</comment>